<feature type="domain" description="RNA polymerase sigma factor 70 region 4 type 2" evidence="6">
    <location>
        <begin position="170"/>
        <end position="221"/>
    </location>
</feature>
<comment type="caution">
    <text evidence="7">The sequence shown here is derived from an EMBL/GenBank/DDBJ whole genome shotgun (WGS) entry which is preliminary data.</text>
</comment>
<keyword evidence="2" id="KW-0805">Transcription regulation</keyword>
<comment type="similarity">
    <text evidence="1">Belongs to the sigma-70 factor family. ECF subfamily.</text>
</comment>
<evidence type="ECO:0000256" key="3">
    <source>
        <dbReference type="ARBA" id="ARBA00023082"/>
    </source>
</evidence>
<dbReference type="InterPro" id="IPR036388">
    <property type="entry name" value="WH-like_DNA-bd_sf"/>
</dbReference>
<keyword evidence="8" id="KW-1185">Reference proteome</keyword>
<organism evidence="7 8">
    <name type="scientific">Undibacterium seohonense</name>
    <dbReference type="NCBI Taxonomy" id="1344950"/>
    <lineage>
        <taxon>Bacteria</taxon>
        <taxon>Pseudomonadati</taxon>
        <taxon>Pseudomonadota</taxon>
        <taxon>Betaproteobacteria</taxon>
        <taxon>Burkholderiales</taxon>
        <taxon>Oxalobacteraceae</taxon>
        <taxon>Undibacterium</taxon>
    </lineage>
</organism>
<reference evidence="7 8" key="1">
    <citation type="submission" date="2020-08" db="EMBL/GenBank/DDBJ databases">
        <title>Novel species isolated from subtropical streams in China.</title>
        <authorList>
            <person name="Lu H."/>
        </authorList>
    </citation>
    <scope>NUCLEOTIDE SEQUENCE [LARGE SCALE GENOMIC DNA]</scope>
    <source>
        <strain evidence="7 8">KACC 16656</strain>
    </source>
</reference>
<dbReference type="Proteomes" id="UP000648257">
    <property type="component" value="Unassembled WGS sequence"/>
</dbReference>
<dbReference type="Pfam" id="PF04542">
    <property type="entry name" value="Sigma70_r2"/>
    <property type="match status" value="1"/>
</dbReference>
<evidence type="ECO:0000313" key="7">
    <source>
        <dbReference type="EMBL" id="MBC3808797.1"/>
    </source>
</evidence>
<dbReference type="InterPro" id="IPR014284">
    <property type="entry name" value="RNA_pol_sigma-70_dom"/>
</dbReference>
<name>A0ABR6X7Q4_9BURK</name>
<keyword evidence="4" id="KW-0804">Transcription</keyword>
<dbReference type="InterPro" id="IPR013249">
    <property type="entry name" value="RNA_pol_sigma70_r4_t2"/>
</dbReference>
<dbReference type="NCBIfam" id="TIGR02937">
    <property type="entry name" value="sigma70-ECF"/>
    <property type="match status" value="1"/>
</dbReference>
<evidence type="ECO:0000313" key="8">
    <source>
        <dbReference type="Proteomes" id="UP000648257"/>
    </source>
</evidence>
<gene>
    <name evidence="7" type="ORF">H8K52_15755</name>
</gene>
<sequence length="242" mass="27004">MLHQALPVLIKPCQLPVLNITDFNKGHLLSNSKSPTPATDPAHLHLCLVAVAKQDAKAFRDLYEASSAKLFSFILRILQNRELAEEVLQESFVNIWNNAASYQSSLASPMTWMTTIVRNRAFDLLRKLNNGQHLHVSYDTDQFEAEVWQAMESADPTPAQALELSQDAASLARCMTKLEGLHRQAMSLAYFHDLSHSEVAEQMQLPMGTIKTWIRRGLEKLRLCLNTNNANHANGTGAGAKL</sequence>
<dbReference type="InterPro" id="IPR007627">
    <property type="entry name" value="RNA_pol_sigma70_r2"/>
</dbReference>
<dbReference type="SUPFAM" id="SSF88659">
    <property type="entry name" value="Sigma3 and sigma4 domains of RNA polymerase sigma factors"/>
    <property type="match status" value="1"/>
</dbReference>
<dbReference type="InterPro" id="IPR013325">
    <property type="entry name" value="RNA_pol_sigma_r2"/>
</dbReference>
<dbReference type="PANTHER" id="PTHR43133:SF62">
    <property type="entry name" value="RNA POLYMERASE SIGMA FACTOR SIGZ"/>
    <property type="match status" value="1"/>
</dbReference>
<dbReference type="CDD" id="cd06171">
    <property type="entry name" value="Sigma70_r4"/>
    <property type="match status" value="1"/>
</dbReference>
<dbReference type="Gene3D" id="1.10.10.10">
    <property type="entry name" value="Winged helix-like DNA-binding domain superfamily/Winged helix DNA-binding domain"/>
    <property type="match status" value="1"/>
</dbReference>
<dbReference type="PANTHER" id="PTHR43133">
    <property type="entry name" value="RNA POLYMERASE ECF-TYPE SIGMA FACTO"/>
    <property type="match status" value="1"/>
</dbReference>
<dbReference type="Gene3D" id="1.10.1740.10">
    <property type="match status" value="1"/>
</dbReference>
<dbReference type="InterPro" id="IPR039425">
    <property type="entry name" value="RNA_pol_sigma-70-like"/>
</dbReference>
<feature type="domain" description="RNA polymerase sigma-70 region 2" evidence="5">
    <location>
        <begin position="62"/>
        <end position="128"/>
    </location>
</feature>
<keyword evidence="3" id="KW-0731">Sigma factor</keyword>
<evidence type="ECO:0000256" key="2">
    <source>
        <dbReference type="ARBA" id="ARBA00023015"/>
    </source>
</evidence>
<dbReference type="Pfam" id="PF08281">
    <property type="entry name" value="Sigma70_r4_2"/>
    <property type="match status" value="1"/>
</dbReference>
<evidence type="ECO:0000259" key="5">
    <source>
        <dbReference type="Pfam" id="PF04542"/>
    </source>
</evidence>
<proteinExistence type="inferred from homology"/>
<evidence type="ECO:0000259" key="6">
    <source>
        <dbReference type="Pfam" id="PF08281"/>
    </source>
</evidence>
<accession>A0ABR6X7Q4</accession>
<dbReference type="InterPro" id="IPR013324">
    <property type="entry name" value="RNA_pol_sigma_r3/r4-like"/>
</dbReference>
<protein>
    <submittedName>
        <fullName evidence="7">Sigma-70 family RNA polymerase sigma factor</fullName>
    </submittedName>
</protein>
<dbReference type="SUPFAM" id="SSF88946">
    <property type="entry name" value="Sigma2 domain of RNA polymerase sigma factors"/>
    <property type="match status" value="1"/>
</dbReference>
<evidence type="ECO:0000256" key="4">
    <source>
        <dbReference type="ARBA" id="ARBA00023163"/>
    </source>
</evidence>
<evidence type="ECO:0000256" key="1">
    <source>
        <dbReference type="ARBA" id="ARBA00010641"/>
    </source>
</evidence>
<dbReference type="EMBL" id="JACOFW010000020">
    <property type="protein sequence ID" value="MBC3808797.1"/>
    <property type="molecule type" value="Genomic_DNA"/>
</dbReference>